<dbReference type="PANTHER" id="PTHR42643:SF41">
    <property type="entry name" value="IONOTROPIC RECEPTOR 20A-RELATED"/>
    <property type="match status" value="1"/>
</dbReference>
<evidence type="ECO:0000256" key="3">
    <source>
        <dbReference type="ARBA" id="ARBA00022692"/>
    </source>
</evidence>
<keyword evidence="6" id="KW-0675">Receptor</keyword>
<evidence type="ECO:0000313" key="9">
    <source>
        <dbReference type="Proteomes" id="UP001652620"/>
    </source>
</evidence>
<name>A0ABM3JE40_BACDO</name>
<feature type="transmembrane region" description="Helical" evidence="8">
    <location>
        <begin position="533"/>
        <end position="553"/>
    </location>
</feature>
<keyword evidence="3 8" id="KW-0812">Transmembrane</keyword>
<evidence type="ECO:0000256" key="8">
    <source>
        <dbReference type="SAM" id="Phobius"/>
    </source>
</evidence>
<feature type="transmembrane region" description="Helical" evidence="8">
    <location>
        <begin position="321"/>
        <end position="339"/>
    </location>
</feature>
<dbReference type="RefSeq" id="XP_049307483.1">
    <property type="nucleotide sequence ID" value="XM_049451526.1"/>
</dbReference>
<evidence type="ECO:0000256" key="1">
    <source>
        <dbReference type="ARBA" id="ARBA00004651"/>
    </source>
</evidence>
<keyword evidence="7" id="KW-0325">Glycoprotein</keyword>
<evidence type="ECO:0000256" key="2">
    <source>
        <dbReference type="ARBA" id="ARBA00022475"/>
    </source>
</evidence>
<evidence type="ECO:0000256" key="7">
    <source>
        <dbReference type="ARBA" id="ARBA00023180"/>
    </source>
</evidence>
<comment type="subcellular location">
    <subcellularLocation>
        <location evidence="1">Cell membrane</location>
        <topology evidence="1">Multi-pass membrane protein</topology>
    </subcellularLocation>
</comment>
<sequence length="569" mass="65098">MVKMQELIWYVSERLDTANSVGVQELIITVGECLGLTQTVISNRTDLRLTQTSLRKESINVVFCTAPDDPILHVHDLMLLGRHKRFSLLIMVNMVDDFQVAEQVLLGLFKCNFENVLLYYYSSNRTNELFGYLYYPQFHYINFTNVFQSISNGLHKHLSGGVDLQGYKLYTPLGQSLPHVFSYKNRRSQTIWCGPGYELLKLFANYCNATFVSYEMPKDRLGGNVIDMKAALDLVRHKKVDVLAHAYALYNTDDKLGKSYPLMVVRWCLMVPLWNSISTMYYPIQPFDELVWLGIIFTFVALLLIRCLWCCWLGTNLSDSVLEAICMSIGLSAPGGIVTPSVLNFFSFACIFFYGFFLTANYTSLLGSILAVTIFHEQINTMDDLIASNISVMIIDYELEFLLSDGAELSANFSRLLLPVDPATFNQHQLQLNISFAYFITEEKWQILNAQQQGLKQHIFKLSDICFGSYHLSYPVQPNWPLYRNLAYYIYRIHSSGLFDHFMSTAFDYAVHAGIVKRMADSPEFKTAGMQHLFVVFSMLLVMLTASALIFVVELVTYRLSRRRGIAVQ</sequence>
<accession>A0ABM3JE40</accession>
<keyword evidence="2" id="KW-1003">Cell membrane</keyword>
<dbReference type="Proteomes" id="UP001652620">
    <property type="component" value="Chromosome 3"/>
</dbReference>
<reference evidence="10" key="1">
    <citation type="submission" date="2025-08" db="UniProtKB">
        <authorList>
            <consortium name="RefSeq"/>
        </authorList>
    </citation>
    <scope>IDENTIFICATION</scope>
    <source>
        <tissue evidence="10">Adult</tissue>
    </source>
</reference>
<organism evidence="9 10">
    <name type="scientific">Bactrocera dorsalis</name>
    <name type="common">Oriental fruit fly</name>
    <name type="synonym">Dacus dorsalis</name>
    <dbReference type="NCBI Taxonomy" id="27457"/>
    <lineage>
        <taxon>Eukaryota</taxon>
        <taxon>Metazoa</taxon>
        <taxon>Ecdysozoa</taxon>
        <taxon>Arthropoda</taxon>
        <taxon>Hexapoda</taxon>
        <taxon>Insecta</taxon>
        <taxon>Pterygota</taxon>
        <taxon>Neoptera</taxon>
        <taxon>Endopterygota</taxon>
        <taxon>Diptera</taxon>
        <taxon>Brachycera</taxon>
        <taxon>Muscomorpha</taxon>
        <taxon>Tephritoidea</taxon>
        <taxon>Tephritidae</taxon>
        <taxon>Bactrocera</taxon>
        <taxon>Bactrocera</taxon>
    </lineage>
</organism>
<keyword evidence="9" id="KW-1185">Reference proteome</keyword>
<keyword evidence="5 8" id="KW-0472">Membrane</keyword>
<proteinExistence type="predicted"/>
<gene>
    <name evidence="10" type="primary">LOC125777246</name>
</gene>
<keyword evidence="4 8" id="KW-1133">Transmembrane helix</keyword>
<dbReference type="SUPFAM" id="SSF53850">
    <property type="entry name" value="Periplasmic binding protein-like II"/>
    <property type="match status" value="1"/>
</dbReference>
<evidence type="ECO:0000256" key="5">
    <source>
        <dbReference type="ARBA" id="ARBA00023136"/>
    </source>
</evidence>
<feature type="transmembrane region" description="Helical" evidence="8">
    <location>
        <begin position="290"/>
        <end position="309"/>
    </location>
</feature>
<evidence type="ECO:0000256" key="6">
    <source>
        <dbReference type="ARBA" id="ARBA00023170"/>
    </source>
</evidence>
<dbReference type="PANTHER" id="PTHR42643">
    <property type="entry name" value="IONOTROPIC RECEPTOR 20A-RELATED"/>
    <property type="match status" value="1"/>
</dbReference>
<evidence type="ECO:0000256" key="4">
    <source>
        <dbReference type="ARBA" id="ARBA00022989"/>
    </source>
</evidence>
<dbReference type="InterPro" id="IPR052192">
    <property type="entry name" value="Insect_Ionotropic_Sensory_Rcpt"/>
</dbReference>
<evidence type="ECO:0000313" key="10">
    <source>
        <dbReference type="RefSeq" id="XP_049307483.1"/>
    </source>
</evidence>
<dbReference type="GeneID" id="125777246"/>
<feature type="transmembrane region" description="Helical" evidence="8">
    <location>
        <begin position="345"/>
        <end position="375"/>
    </location>
</feature>
<protein>
    <submittedName>
        <fullName evidence="10">Uncharacterized protein LOC125777246</fullName>
    </submittedName>
</protein>